<gene>
    <name evidence="8" type="ORF">ERS852429_00086</name>
</gene>
<dbReference type="InterPro" id="IPR029478">
    <property type="entry name" value="TM1586_NiRdase"/>
</dbReference>
<dbReference type="Proteomes" id="UP000095591">
    <property type="component" value="Unassembled WGS sequence"/>
</dbReference>
<dbReference type="Pfam" id="PF00881">
    <property type="entry name" value="Nitroreductase"/>
    <property type="match status" value="1"/>
</dbReference>
<dbReference type="CDD" id="cd20609">
    <property type="entry name" value="nitroreductase"/>
    <property type="match status" value="1"/>
</dbReference>
<dbReference type="PANTHER" id="PTHR43673:SF2">
    <property type="entry name" value="NITROREDUCTASE"/>
    <property type="match status" value="1"/>
</dbReference>
<dbReference type="AlphaFoldDB" id="A0A173QWY6"/>
<proteinExistence type="inferred from homology"/>
<dbReference type="SUPFAM" id="SSF55469">
    <property type="entry name" value="FMN-dependent nitroreductase-like"/>
    <property type="match status" value="1"/>
</dbReference>
<dbReference type="PANTHER" id="PTHR43673">
    <property type="entry name" value="NAD(P)H NITROREDUCTASE YDGI-RELATED"/>
    <property type="match status" value="1"/>
</dbReference>
<dbReference type="GO" id="GO:0016491">
    <property type="term" value="F:oxidoreductase activity"/>
    <property type="evidence" value="ECO:0007669"/>
    <property type="project" value="UniProtKB-KW"/>
</dbReference>
<protein>
    <submittedName>
        <fullName evidence="8">Putative NAD(P)H nitroreductase Spy0809</fullName>
        <ecNumber evidence="8">1.-.-.-</ecNumber>
    </submittedName>
</protein>
<organism evidence="8 9">
    <name type="scientific">Parabacteroides distasonis</name>
    <dbReference type="NCBI Taxonomy" id="823"/>
    <lineage>
        <taxon>Bacteria</taxon>
        <taxon>Pseudomonadati</taxon>
        <taxon>Bacteroidota</taxon>
        <taxon>Bacteroidia</taxon>
        <taxon>Bacteroidales</taxon>
        <taxon>Tannerellaceae</taxon>
        <taxon>Parabacteroides</taxon>
    </lineage>
</organism>
<comment type="similarity">
    <text evidence="2">Belongs to the nitroreductase family.</text>
</comment>
<dbReference type="Gene3D" id="3.40.109.10">
    <property type="entry name" value="NADH Oxidase"/>
    <property type="match status" value="1"/>
</dbReference>
<feature type="domain" description="Putative nitroreductase TM1586" evidence="7">
    <location>
        <begin position="101"/>
        <end position="166"/>
    </location>
</feature>
<dbReference type="Pfam" id="PF14512">
    <property type="entry name" value="TM1586_NiRdase"/>
    <property type="match status" value="1"/>
</dbReference>
<dbReference type="InterPro" id="IPR029479">
    <property type="entry name" value="Nitroreductase"/>
</dbReference>
<reference evidence="8 9" key="1">
    <citation type="submission" date="2015-09" db="EMBL/GenBank/DDBJ databases">
        <authorList>
            <consortium name="Pathogen Informatics"/>
        </authorList>
    </citation>
    <scope>NUCLEOTIDE SEQUENCE [LARGE SCALE GENOMIC DNA]</scope>
    <source>
        <strain evidence="8 9">2789STDY5608872</strain>
    </source>
</reference>
<evidence type="ECO:0000313" key="9">
    <source>
        <dbReference type="Proteomes" id="UP000095591"/>
    </source>
</evidence>
<keyword evidence="5 8" id="KW-0560">Oxidoreductase</keyword>
<dbReference type="EMBL" id="CYXP01000001">
    <property type="protein sequence ID" value="CUM70115.1"/>
    <property type="molecule type" value="Genomic_DNA"/>
</dbReference>
<evidence type="ECO:0000256" key="5">
    <source>
        <dbReference type="ARBA" id="ARBA00023002"/>
    </source>
</evidence>
<dbReference type="RefSeq" id="WP_021645674.1">
    <property type="nucleotide sequence ID" value="NZ_CYXP01000001.1"/>
</dbReference>
<sequence>MDFLELTKKRYSVRSYTSQEVEKEKLDYILECARYAPSAVNKQPWQFIVINSELQKKKLQKVYSAKWFAEAPLYIIVCANDSVAWTRQYDNKNHADIDAAITTEHICLAAAEQGLGTCWVCNFDIDECKHSLGLSANIHPVAIIPIGYPADSKHNPTARKSIDEIVTIL</sequence>
<name>A0A173QWY6_PARDI</name>
<dbReference type="EC" id="1.-.-.-" evidence="8"/>
<evidence type="ECO:0000259" key="7">
    <source>
        <dbReference type="Pfam" id="PF14512"/>
    </source>
</evidence>
<dbReference type="InterPro" id="IPR000415">
    <property type="entry name" value="Nitroreductase-like"/>
</dbReference>
<accession>A0A173QWY6</accession>
<feature type="domain" description="Nitroreductase" evidence="6">
    <location>
        <begin position="8"/>
        <end position="62"/>
    </location>
</feature>
<keyword evidence="3" id="KW-0285">Flavoprotein</keyword>
<keyword evidence="4" id="KW-0288">FMN</keyword>
<evidence type="ECO:0000256" key="2">
    <source>
        <dbReference type="ARBA" id="ARBA00007118"/>
    </source>
</evidence>
<evidence type="ECO:0000256" key="3">
    <source>
        <dbReference type="ARBA" id="ARBA00022630"/>
    </source>
</evidence>
<evidence type="ECO:0000313" key="8">
    <source>
        <dbReference type="EMBL" id="CUM70115.1"/>
    </source>
</evidence>
<evidence type="ECO:0000256" key="4">
    <source>
        <dbReference type="ARBA" id="ARBA00022643"/>
    </source>
</evidence>
<evidence type="ECO:0000256" key="1">
    <source>
        <dbReference type="ARBA" id="ARBA00001917"/>
    </source>
</evidence>
<evidence type="ECO:0000259" key="6">
    <source>
        <dbReference type="Pfam" id="PF00881"/>
    </source>
</evidence>
<comment type="cofactor">
    <cofactor evidence="1">
        <name>FMN</name>
        <dbReference type="ChEBI" id="CHEBI:58210"/>
    </cofactor>
</comment>